<accession>F0ZBL8</accession>
<dbReference type="OrthoDB" id="205403at2759"/>
<dbReference type="eggNOG" id="KOG3410">
    <property type="taxonomic scope" value="Eukaryota"/>
</dbReference>
<evidence type="ECO:0000256" key="1">
    <source>
        <dbReference type="SAM" id="MobiDB-lite"/>
    </source>
</evidence>
<dbReference type="EMBL" id="GL870972">
    <property type="protein sequence ID" value="EGC38618.1"/>
    <property type="molecule type" value="Genomic_DNA"/>
</dbReference>
<dbReference type="RefSeq" id="XP_003284811.1">
    <property type="nucleotide sequence ID" value="XM_003284763.1"/>
</dbReference>
<dbReference type="VEuPathDB" id="AmoebaDB:DICPUDRAFT_91389"/>
<dbReference type="Pfam" id="PF08555">
    <property type="entry name" value="FAM32A"/>
    <property type="match status" value="1"/>
</dbReference>
<dbReference type="STRING" id="5786.F0ZBL8"/>
<organism evidence="2 3">
    <name type="scientific">Dictyostelium purpureum</name>
    <name type="common">Slime mold</name>
    <dbReference type="NCBI Taxonomy" id="5786"/>
    <lineage>
        <taxon>Eukaryota</taxon>
        <taxon>Amoebozoa</taxon>
        <taxon>Evosea</taxon>
        <taxon>Eumycetozoa</taxon>
        <taxon>Dictyostelia</taxon>
        <taxon>Dictyosteliales</taxon>
        <taxon>Dictyosteliaceae</taxon>
        <taxon>Dictyostelium</taxon>
    </lineage>
</organism>
<dbReference type="InParanoid" id="F0ZBL8"/>
<reference evidence="3" key="1">
    <citation type="journal article" date="2011" name="Genome Biol.">
        <title>Comparative genomics of the social amoebae Dictyostelium discoideum and Dictyostelium purpureum.</title>
        <authorList>
            <consortium name="US DOE Joint Genome Institute (JGI-PGF)"/>
            <person name="Sucgang R."/>
            <person name="Kuo A."/>
            <person name="Tian X."/>
            <person name="Salerno W."/>
            <person name="Parikh A."/>
            <person name="Feasley C.L."/>
            <person name="Dalin E."/>
            <person name="Tu H."/>
            <person name="Huang E."/>
            <person name="Barry K."/>
            <person name="Lindquist E."/>
            <person name="Shapiro H."/>
            <person name="Bruce D."/>
            <person name="Schmutz J."/>
            <person name="Salamov A."/>
            <person name="Fey P."/>
            <person name="Gaudet P."/>
            <person name="Anjard C."/>
            <person name="Babu M.M."/>
            <person name="Basu S."/>
            <person name="Bushmanova Y."/>
            <person name="van der Wel H."/>
            <person name="Katoh-Kurasawa M."/>
            <person name="Dinh C."/>
            <person name="Coutinho P.M."/>
            <person name="Saito T."/>
            <person name="Elias M."/>
            <person name="Schaap P."/>
            <person name="Kay R.R."/>
            <person name="Henrissat B."/>
            <person name="Eichinger L."/>
            <person name="Rivero F."/>
            <person name="Putnam N.H."/>
            <person name="West C.M."/>
            <person name="Loomis W.F."/>
            <person name="Chisholm R.L."/>
            <person name="Shaulsky G."/>
            <person name="Strassmann J.E."/>
            <person name="Queller D.C."/>
            <person name="Kuspa A."/>
            <person name="Grigoriev I.V."/>
        </authorList>
    </citation>
    <scope>NUCLEOTIDE SEQUENCE [LARGE SCALE GENOMIC DNA]</scope>
    <source>
        <strain evidence="3">QSDP1</strain>
    </source>
</reference>
<proteinExistence type="predicted"/>
<dbReference type="AlphaFoldDB" id="F0ZBL8"/>
<sequence length="113" mass="12906">MYSNIVTGKLKLKGSTPEAPSHGKKKKKSKKDKEPKEEVVNNNNNDNEEENSAIKVSKTLTEAEKRHREKLAKKEQKRIDQLVSKSHKEKIEEYNKYLSSLSEHHDVPKVGPG</sequence>
<dbReference type="GO" id="GO:0005730">
    <property type="term" value="C:nucleolus"/>
    <property type="evidence" value="ECO:0000318"/>
    <property type="project" value="GO_Central"/>
</dbReference>
<evidence type="ECO:0008006" key="4">
    <source>
        <dbReference type="Google" id="ProtNLM"/>
    </source>
</evidence>
<dbReference type="PANTHER" id="PTHR13282:SF6">
    <property type="entry name" value="PROTEIN FAM32A"/>
    <property type="match status" value="1"/>
</dbReference>
<evidence type="ECO:0000313" key="3">
    <source>
        <dbReference type="Proteomes" id="UP000001064"/>
    </source>
</evidence>
<feature type="region of interest" description="Disordered" evidence="1">
    <location>
        <begin position="1"/>
        <end position="57"/>
    </location>
</feature>
<dbReference type="PANTHER" id="PTHR13282">
    <property type="entry name" value="PROTEIN FAM32A"/>
    <property type="match status" value="1"/>
</dbReference>
<dbReference type="KEGG" id="dpp:DICPUDRAFT_91389"/>
<dbReference type="Proteomes" id="UP000001064">
    <property type="component" value="Unassembled WGS sequence"/>
</dbReference>
<protein>
    <recommendedName>
        <fullName evidence="4">DUF1754-domain-containing protein</fullName>
    </recommendedName>
</protein>
<dbReference type="InterPro" id="IPR013865">
    <property type="entry name" value="FAM32A"/>
</dbReference>
<dbReference type="OMA" id="VQEFNQY"/>
<dbReference type="GeneID" id="10506867"/>
<keyword evidence="3" id="KW-1185">Reference proteome</keyword>
<name>F0ZBL8_DICPU</name>
<gene>
    <name evidence="2" type="ORF">DICPUDRAFT_91389</name>
</gene>
<evidence type="ECO:0000313" key="2">
    <source>
        <dbReference type="EMBL" id="EGC38618.1"/>
    </source>
</evidence>